<protein>
    <submittedName>
        <fullName evidence="1">Uncharacterized protein</fullName>
    </submittedName>
</protein>
<dbReference type="AlphaFoldDB" id="A0A645J861"/>
<proteinExistence type="predicted"/>
<reference evidence="1" key="1">
    <citation type="submission" date="2019-08" db="EMBL/GenBank/DDBJ databases">
        <authorList>
            <person name="Kucharzyk K."/>
            <person name="Murdoch R.W."/>
            <person name="Higgins S."/>
            <person name="Loffler F."/>
        </authorList>
    </citation>
    <scope>NUCLEOTIDE SEQUENCE</scope>
</reference>
<organism evidence="1">
    <name type="scientific">bioreactor metagenome</name>
    <dbReference type="NCBI Taxonomy" id="1076179"/>
    <lineage>
        <taxon>unclassified sequences</taxon>
        <taxon>metagenomes</taxon>
        <taxon>ecological metagenomes</taxon>
    </lineage>
</organism>
<gene>
    <name evidence="1" type="ORF">SDC9_206595</name>
</gene>
<evidence type="ECO:0000313" key="1">
    <source>
        <dbReference type="EMBL" id="MPN58879.1"/>
    </source>
</evidence>
<sequence length="100" mass="11207">MNHAIVYGSDDVLRAFARFRLASNYNPPSTITVRLVADFMLAIRRDLDGGQSTVTGVELLGMRVNDLYSQTNLVAALTDPFDQVCAREGWTPPWPQEHRV</sequence>
<accession>A0A645J861</accession>
<comment type="caution">
    <text evidence="1">The sequence shown here is derived from an EMBL/GenBank/DDBJ whole genome shotgun (WGS) entry which is preliminary data.</text>
</comment>
<dbReference type="EMBL" id="VSSQ01132180">
    <property type="protein sequence ID" value="MPN58879.1"/>
    <property type="molecule type" value="Genomic_DNA"/>
</dbReference>
<name>A0A645J861_9ZZZZ</name>